<name>A0A1C7NDT1_9FUNG</name>
<comment type="caution">
    <text evidence="3">The sequence shown here is derived from an EMBL/GenBank/DDBJ whole genome shotgun (WGS) entry which is preliminary data.</text>
</comment>
<dbReference type="SUPFAM" id="SSF50729">
    <property type="entry name" value="PH domain-like"/>
    <property type="match status" value="1"/>
</dbReference>
<dbReference type="InterPro" id="IPR035899">
    <property type="entry name" value="DBL_dom_sf"/>
</dbReference>
<feature type="region of interest" description="Disordered" evidence="1">
    <location>
        <begin position="1"/>
        <end position="32"/>
    </location>
</feature>
<gene>
    <name evidence="3" type="ORF">A0J61_05017</name>
</gene>
<reference evidence="3 4" key="1">
    <citation type="submission" date="2016-03" db="EMBL/GenBank/DDBJ databases">
        <title>Choanephora cucurbitarum.</title>
        <authorList>
            <person name="Min B."/>
            <person name="Park H."/>
            <person name="Park J.-H."/>
            <person name="Shin H.-D."/>
            <person name="Choi I.-G."/>
        </authorList>
    </citation>
    <scope>NUCLEOTIDE SEQUENCE [LARGE SCALE GENOMIC DNA]</scope>
    <source>
        <strain evidence="3 4">KUS-F28377</strain>
    </source>
</reference>
<dbReference type="PANTHER" id="PTHR12673:SF159">
    <property type="entry name" value="LD03170P"/>
    <property type="match status" value="1"/>
</dbReference>
<dbReference type="InParanoid" id="A0A1C7NDT1"/>
<feature type="region of interest" description="Disordered" evidence="1">
    <location>
        <begin position="498"/>
        <end position="518"/>
    </location>
</feature>
<dbReference type="Pfam" id="PF00621">
    <property type="entry name" value="RhoGEF"/>
    <property type="match status" value="1"/>
</dbReference>
<dbReference type="GO" id="GO:0005085">
    <property type="term" value="F:guanyl-nucleotide exchange factor activity"/>
    <property type="evidence" value="ECO:0007669"/>
    <property type="project" value="InterPro"/>
</dbReference>
<dbReference type="SUPFAM" id="SSF48065">
    <property type="entry name" value="DBL homology domain (DH-domain)"/>
    <property type="match status" value="1"/>
</dbReference>
<feature type="compositionally biased region" description="Low complexity" evidence="1">
    <location>
        <begin position="1"/>
        <end position="15"/>
    </location>
</feature>
<evidence type="ECO:0000256" key="1">
    <source>
        <dbReference type="SAM" id="MobiDB-lite"/>
    </source>
</evidence>
<dbReference type="SMART" id="SM00325">
    <property type="entry name" value="RhoGEF"/>
    <property type="match status" value="1"/>
</dbReference>
<dbReference type="Gene3D" id="2.30.29.30">
    <property type="entry name" value="Pleckstrin-homology domain (PH domain)/Phosphotyrosine-binding domain (PTB)"/>
    <property type="match status" value="1"/>
</dbReference>
<feature type="non-terminal residue" evidence="3">
    <location>
        <position position="537"/>
    </location>
</feature>
<dbReference type="AlphaFoldDB" id="A0A1C7NDT1"/>
<accession>A0A1C7NDT1</accession>
<dbReference type="InterPro" id="IPR011993">
    <property type="entry name" value="PH-like_dom_sf"/>
</dbReference>
<evidence type="ECO:0000259" key="2">
    <source>
        <dbReference type="PROSITE" id="PS50010"/>
    </source>
</evidence>
<sequence length="537" mass="60316">MLSASTVSSSSSGFSPKPEISTPSSQLSFDSKKANHSPLSELIEAEQSFIETINMIDSHIGPIWVKQMASSAPDFSELLRCIHAVLKANKQFCAKLTKIAAGSQSISDLGDTLMQWATNSNDLQVRDLEVPYTNYSRSYIPNLGQRQDIAENKEIQSVLQELSSSASYDLTLESLFNAPIQQLKYYKELYNRLKEGTSPDRTDYRVLMRAIEKINTVMKMVRTADQLPFSQADKYQQQDKELAQFQSQVDCSQVVDLYNDSPVSYTLELSDPNMQLVMRDSFDMLFDNNRSPLMCVHLVLTTDVLIITQEISSSQFVLLYPAIPINHITVKADMIEKEAAGEYVIQFSVLGKKQITLCARSKETQNTWTGSSDSTPRTLSVAAQKKMLAKKPKMDFGIRLQPLPTNARDVKKLIERKKIANIRTTDIVTFYSESENVSPIESSDDEDPNYRDTIMDIYDKRAKDTRSKQDSDTVAPQQINVAFETSNASQAQVKLIPTPPKKDNLNVKDNWSPNTLQSPAAEIPVKAVSHVQQAYIE</sequence>
<organism evidence="3 4">
    <name type="scientific">Choanephora cucurbitarum</name>
    <dbReference type="NCBI Taxonomy" id="101091"/>
    <lineage>
        <taxon>Eukaryota</taxon>
        <taxon>Fungi</taxon>
        <taxon>Fungi incertae sedis</taxon>
        <taxon>Mucoromycota</taxon>
        <taxon>Mucoromycotina</taxon>
        <taxon>Mucoromycetes</taxon>
        <taxon>Mucorales</taxon>
        <taxon>Mucorineae</taxon>
        <taxon>Choanephoraceae</taxon>
        <taxon>Choanephoroideae</taxon>
        <taxon>Choanephora</taxon>
    </lineage>
</organism>
<dbReference type="Proteomes" id="UP000093000">
    <property type="component" value="Unassembled WGS sequence"/>
</dbReference>
<evidence type="ECO:0000313" key="3">
    <source>
        <dbReference type="EMBL" id="OBZ86929.1"/>
    </source>
</evidence>
<feature type="compositionally biased region" description="Polar residues" evidence="1">
    <location>
        <begin position="507"/>
        <end position="518"/>
    </location>
</feature>
<dbReference type="PROSITE" id="PS50010">
    <property type="entry name" value="DH_2"/>
    <property type="match status" value="1"/>
</dbReference>
<dbReference type="GO" id="GO:0005737">
    <property type="term" value="C:cytoplasm"/>
    <property type="evidence" value="ECO:0007669"/>
    <property type="project" value="TreeGrafter"/>
</dbReference>
<evidence type="ECO:0000313" key="4">
    <source>
        <dbReference type="Proteomes" id="UP000093000"/>
    </source>
</evidence>
<dbReference type="OrthoDB" id="6244550at2759"/>
<dbReference type="EMBL" id="LUGH01000260">
    <property type="protein sequence ID" value="OBZ86929.1"/>
    <property type="molecule type" value="Genomic_DNA"/>
</dbReference>
<proteinExistence type="predicted"/>
<dbReference type="InterPro" id="IPR051092">
    <property type="entry name" value="FYVE_RhoGEF_PH"/>
</dbReference>
<dbReference type="PANTHER" id="PTHR12673">
    <property type="entry name" value="FACIOGENITAL DYSPLASIA PROTEIN"/>
    <property type="match status" value="1"/>
</dbReference>
<feature type="domain" description="DH" evidence="2">
    <location>
        <begin position="34"/>
        <end position="224"/>
    </location>
</feature>
<dbReference type="InterPro" id="IPR000219">
    <property type="entry name" value="DH_dom"/>
</dbReference>
<protein>
    <recommendedName>
        <fullName evidence="2">DH domain-containing protein</fullName>
    </recommendedName>
</protein>
<dbReference type="Gene3D" id="1.20.900.10">
    <property type="entry name" value="Dbl homology (DH) domain"/>
    <property type="match status" value="1"/>
</dbReference>
<dbReference type="STRING" id="101091.A0A1C7NDT1"/>
<keyword evidence="4" id="KW-1185">Reference proteome</keyword>